<dbReference type="OrthoDB" id="275596at2157"/>
<dbReference type="AlphaFoldDB" id="A0A7D5KLP3"/>
<protein>
    <recommendedName>
        <fullName evidence="3">HEAT repeat-containing protein</fullName>
    </recommendedName>
</protein>
<dbReference type="KEGG" id="halg:HUG10_05360"/>
<name>A0A7D5KLP3_9EURY</name>
<dbReference type="RefSeq" id="WP_179168577.1">
    <property type="nucleotide sequence ID" value="NZ_CP058529.1"/>
</dbReference>
<evidence type="ECO:0008006" key="3">
    <source>
        <dbReference type="Google" id="ProtNLM"/>
    </source>
</evidence>
<dbReference type="Proteomes" id="UP000509750">
    <property type="component" value="Chromosome"/>
</dbReference>
<dbReference type="EMBL" id="CP058529">
    <property type="protein sequence ID" value="QLG27002.1"/>
    <property type="molecule type" value="Genomic_DNA"/>
</dbReference>
<proteinExistence type="predicted"/>
<evidence type="ECO:0000313" key="1">
    <source>
        <dbReference type="EMBL" id="QLG27002.1"/>
    </source>
</evidence>
<accession>A0A7D5KLP3</accession>
<reference evidence="1 2" key="1">
    <citation type="submission" date="2020-07" db="EMBL/GenBank/DDBJ databases">
        <title>Gai3-2, isolated from salt lake.</title>
        <authorList>
            <person name="Cui H."/>
            <person name="Shi X."/>
        </authorList>
    </citation>
    <scope>NUCLEOTIDE SEQUENCE [LARGE SCALE GENOMIC DNA]</scope>
    <source>
        <strain evidence="1 2">Gai3-2</strain>
    </source>
</reference>
<keyword evidence="2" id="KW-1185">Reference proteome</keyword>
<gene>
    <name evidence="1" type="ORF">HUG10_05360</name>
</gene>
<organism evidence="1 2">
    <name type="scientific">Halorarum halophilum</name>
    <dbReference type="NCBI Taxonomy" id="2743090"/>
    <lineage>
        <taxon>Archaea</taxon>
        <taxon>Methanobacteriati</taxon>
        <taxon>Methanobacteriota</taxon>
        <taxon>Stenosarchaea group</taxon>
        <taxon>Halobacteria</taxon>
        <taxon>Halobacteriales</taxon>
        <taxon>Haloferacaceae</taxon>
        <taxon>Halorarum</taxon>
    </lineage>
</organism>
<sequence>MSTPEENFETAVDESSDSEARLQAIGVLETANECDSLAEIVTREDLEEQYREEALDGLAHPQCKSTLEALVDDGDLTGSLREHAESLLSETPDGAGGGP</sequence>
<evidence type="ECO:0000313" key="2">
    <source>
        <dbReference type="Proteomes" id="UP000509750"/>
    </source>
</evidence>
<dbReference type="GeneID" id="56028239"/>